<dbReference type="PANTHER" id="PTHR12756">
    <property type="entry name" value="CYTOSOLIC CARBOXYPEPTIDASE"/>
    <property type="match status" value="1"/>
</dbReference>
<evidence type="ECO:0000313" key="5">
    <source>
        <dbReference type="Proteomes" id="UP000028073"/>
    </source>
</evidence>
<dbReference type="PANTHER" id="PTHR12756:SF11">
    <property type="entry name" value="CYTOSOLIC CARBOXYPEPTIDASE 1"/>
    <property type="match status" value="1"/>
</dbReference>
<evidence type="ECO:0000256" key="2">
    <source>
        <dbReference type="PROSITE-ProRule" id="PRU01379"/>
    </source>
</evidence>
<organism evidence="4 5">
    <name type="scientific">Endozoicomonas numazuensis</name>
    <dbReference type="NCBI Taxonomy" id="1137799"/>
    <lineage>
        <taxon>Bacteria</taxon>
        <taxon>Pseudomonadati</taxon>
        <taxon>Pseudomonadota</taxon>
        <taxon>Gammaproteobacteria</taxon>
        <taxon>Oceanospirillales</taxon>
        <taxon>Endozoicomonadaceae</taxon>
        <taxon>Endozoicomonas</taxon>
    </lineage>
</organism>
<dbReference type="Pfam" id="PF18027">
    <property type="entry name" value="Pepdidase_M14_N"/>
    <property type="match status" value="1"/>
</dbReference>
<dbReference type="InterPro" id="IPR050821">
    <property type="entry name" value="Cytosolic_carboxypeptidase"/>
</dbReference>
<sequence>MTSLHISSQFDGGNIKVINKDNPEHIQLDINKDVESGFYQWFYYRVSGSEGQPLTMHLNNASGSSYAEGWIDYRAVASYDREHWFRVDSDYDGEKLIIQHTPECNTVYYAYFAPYSMERHHDLVAWAQQSAIVQTETLGDTLDGQPMDLLKIGGGEGKHKCWVIARQHPGETMAEWWMEGFLQRLLDPACPVARELLKKAVFYVVPNMNPDGSRRGHLRSNACGANLNREWAEPSSERSPEVLLVRNKMDETGVDFALDVHGDEALPYNFIAAAEGIPSWTDRLNTLTENYLQALVQASPDFQTEFGYPKDEPGKANMTVCTAALAERFDCLSMTLEMPFKDTVDSPDEYQGWSPERSQALGAANLNAIYSVIDQLR</sequence>
<gene>
    <name evidence="4" type="ORF">GZ78_16340</name>
</gene>
<dbReference type="PROSITE" id="PS52035">
    <property type="entry name" value="PEPTIDASE_M14"/>
    <property type="match status" value="1"/>
</dbReference>
<comment type="similarity">
    <text evidence="2">Belongs to the peptidase M14 family.</text>
</comment>
<dbReference type="Gene3D" id="2.60.40.3120">
    <property type="match status" value="1"/>
</dbReference>
<comment type="cofactor">
    <cofactor evidence="1">
        <name>Zn(2+)</name>
        <dbReference type="ChEBI" id="CHEBI:29105"/>
    </cofactor>
</comment>
<evidence type="ECO:0000313" key="4">
    <source>
        <dbReference type="EMBL" id="KEQ17366.1"/>
    </source>
</evidence>
<dbReference type="GO" id="GO:0006508">
    <property type="term" value="P:proteolysis"/>
    <property type="evidence" value="ECO:0007669"/>
    <property type="project" value="InterPro"/>
</dbReference>
<keyword evidence="5" id="KW-1185">Reference proteome</keyword>
<dbReference type="SUPFAM" id="SSF53187">
    <property type="entry name" value="Zn-dependent exopeptidases"/>
    <property type="match status" value="1"/>
</dbReference>
<protein>
    <recommendedName>
        <fullName evidence="3">Peptidase M14 domain-containing protein</fullName>
    </recommendedName>
</protein>
<dbReference type="InterPro" id="IPR000834">
    <property type="entry name" value="Peptidase_M14"/>
</dbReference>
<reference evidence="4 5" key="1">
    <citation type="submission" date="2014-06" db="EMBL/GenBank/DDBJ databases">
        <title>Whole Genome Sequences of Three Symbiotic Endozoicomonas Bacteria.</title>
        <authorList>
            <person name="Neave M.J."/>
            <person name="Apprill A."/>
            <person name="Voolstra C.R."/>
        </authorList>
    </citation>
    <scope>NUCLEOTIDE SEQUENCE [LARGE SCALE GENOMIC DNA]</scope>
    <source>
        <strain evidence="4 5">DSM 25634</strain>
    </source>
</reference>
<dbReference type="InterPro" id="IPR040626">
    <property type="entry name" value="Pepdidase_M14_N"/>
</dbReference>
<feature type="active site" description="Proton donor/acceptor" evidence="2">
    <location>
        <position position="337"/>
    </location>
</feature>
<dbReference type="AlphaFoldDB" id="A0A081NFZ3"/>
<dbReference type="Proteomes" id="UP000028073">
    <property type="component" value="Unassembled WGS sequence"/>
</dbReference>
<dbReference type="CDD" id="cd06234">
    <property type="entry name" value="M14_PaCCP-like"/>
    <property type="match status" value="1"/>
</dbReference>
<evidence type="ECO:0000259" key="3">
    <source>
        <dbReference type="PROSITE" id="PS52035"/>
    </source>
</evidence>
<accession>A0A081NFZ3</accession>
<dbReference type="Pfam" id="PF00246">
    <property type="entry name" value="Peptidase_M14"/>
    <property type="match status" value="1"/>
</dbReference>
<dbReference type="Gene3D" id="3.40.630.10">
    <property type="entry name" value="Zn peptidases"/>
    <property type="match status" value="1"/>
</dbReference>
<dbReference type="STRING" id="1137799.GZ78_16340"/>
<dbReference type="OrthoDB" id="5490902at2"/>
<feature type="domain" description="Peptidase M14" evidence="3">
    <location>
        <begin position="107"/>
        <end position="376"/>
    </location>
</feature>
<dbReference type="RefSeq" id="WP_034837561.1">
    <property type="nucleotide sequence ID" value="NZ_JOKH01000003.1"/>
</dbReference>
<comment type="caution">
    <text evidence="4">The sequence shown here is derived from an EMBL/GenBank/DDBJ whole genome shotgun (WGS) entry which is preliminary data.</text>
</comment>
<dbReference type="EMBL" id="JOKH01000003">
    <property type="protein sequence ID" value="KEQ17366.1"/>
    <property type="molecule type" value="Genomic_DNA"/>
</dbReference>
<name>A0A081NFZ3_9GAMM</name>
<dbReference type="GO" id="GO:0008270">
    <property type="term" value="F:zinc ion binding"/>
    <property type="evidence" value="ECO:0007669"/>
    <property type="project" value="InterPro"/>
</dbReference>
<dbReference type="GO" id="GO:0004181">
    <property type="term" value="F:metallocarboxypeptidase activity"/>
    <property type="evidence" value="ECO:0007669"/>
    <property type="project" value="InterPro"/>
</dbReference>
<evidence type="ECO:0000256" key="1">
    <source>
        <dbReference type="ARBA" id="ARBA00001947"/>
    </source>
</evidence>
<proteinExistence type="inferred from homology"/>
<dbReference type="eggNOG" id="COG2866">
    <property type="taxonomic scope" value="Bacteria"/>
</dbReference>